<evidence type="ECO:0000256" key="2">
    <source>
        <dbReference type="ARBA" id="ARBA00022801"/>
    </source>
</evidence>
<protein>
    <submittedName>
        <fullName evidence="6">Endopolygalacturonase</fullName>
    </submittedName>
</protein>
<proteinExistence type="inferred from homology"/>
<keyword evidence="5" id="KW-0732">Signal</keyword>
<evidence type="ECO:0000256" key="1">
    <source>
        <dbReference type="ARBA" id="ARBA00008834"/>
    </source>
</evidence>
<dbReference type="InterPro" id="IPR000743">
    <property type="entry name" value="Glyco_hydro_28"/>
</dbReference>
<dbReference type="InterPro" id="IPR011050">
    <property type="entry name" value="Pectin_lyase_fold/virulence"/>
</dbReference>
<feature type="signal peptide" evidence="5">
    <location>
        <begin position="1"/>
        <end position="22"/>
    </location>
</feature>
<evidence type="ECO:0000256" key="3">
    <source>
        <dbReference type="ARBA" id="ARBA00023295"/>
    </source>
</evidence>
<comment type="similarity">
    <text evidence="1 4">Belongs to the glycosyl hydrolase 28 family.</text>
</comment>
<dbReference type="Proteomes" id="UP001339883">
    <property type="component" value="Unassembled WGS sequence"/>
</dbReference>
<dbReference type="PANTHER" id="PTHR31339">
    <property type="entry name" value="PECTIN LYASE-RELATED"/>
    <property type="match status" value="1"/>
</dbReference>
<organism evidence="6 7">
    <name type="scientific">Acinetobacter pollinis</name>
    <dbReference type="NCBI Taxonomy" id="2605270"/>
    <lineage>
        <taxon>Bacteria</taxon>
        <taxon>Pseudomonadati</taxon>
        <taxon>Pseudomonadota</taxon>
        <taxon>Gammaproteobacteria</taxon>
        <taxon>Moraxellales</taxon>
        <taxon>Moraxellaceae</taxon>
        <taxon>Acinetobacter</taxon>
    </lineage>
</organism>
<dbReference type="EMBL" id="VTDN01000004">
    <property type="protein sequence ID" value="MEB5476664.1"/>
    <property type="molecule type" value="Genomic_DNA"/>
</dbReference>
<keyword evidence="3 4" id="KW-0326">Glycosidase</keyword>
<dbReference type="InterPro" id="IPR012334">
    <property type="entry name" value="Pectin_lyas_fold"/>
</dbReference>
<dbReference type="SUPFAM" id="SSF51126">
    <property type="entry name" value="Pectin lyase-like"/>
    <property type="match status" value="1"/>
</dbReference>
<dbReference type="Pfam" id="PF00295">
    <property type="entry name" value="Glyco_hydro_28"/>
    <property type="match status" value="1"/>
</dbReference>
<dbReference type="PROSITE" id="PS00502">
    <property type="entry name" value="POLYGALACTURONASE"/>
    <property type="match status" value="1"/>
</dbReference>
<sequence>MKFTKYILMGGMLLCSSALVVAMPTTPNRCTTLFAQNGESTQLIQESLDQCEKGKAVYLESNNNQHFFISGPISIPSERALVIQSGVTLRAINRASAFDSGKYTCGTLDNHGNGCQPFITFNHVKHSGLYGSGTIDGQGNLPLLDLANTTWWSLANDAKEKKLKQNNPRLIQINHSQDITLSNIHLINSPNFHVVFKESDGLMVWGIQIQTPSYARNTDGIDPISSKNVIVAYSQISTGDDNIAIKANTQSAQNMYFFHNIFGTGHGLSIGSETNGGVFNIKVDDLAMDHTTNGLRIKSDQSAAGEVANISYNHVHMHDVKYPIVIDTVYENKSGHNQANWHNLTYNDITANTGTVLIDGSNAQTPFNLDMSQVRFPDNIIWKIISAHVKH</sequence>
<evidence type="ECO:0000313" key="6">
    <source>
        <dbReference type="EMBL" id="MEB5476664.1"/>
    </source>
</evidence>
<accession>A0ABU6DS57</accession>
<evidence type="ECO:0000256" key="4">
    <source>
        <dbReference type="RuleBase" id="RU361169"/>
    </source>
</evidence>
<comment type="caution">
    <text evidence="6">The sequence shown here is derived from an EMBL/GenBank/DDBJ whole genome shotgun (WGS) entry which is preliminary data.</text>
</comment>
<dbReference type="PANTHER" id="PTHR31339:SF9">
    <property type="entry name" value="PLASMIN AND FIBRONECTIN-BINDING PROTEIN A"/>
    <property type="match status" value="1"/>
</dbReference>
<gene>
    <name evidence="6" type="ORF">I2F25_06330</name>
</gene>
<dbReference type="RefSeq" id="WP_325775142.1">
    <property type="nucleotide sequence ID" value="NZ_VTDN01000004.1"/>
</dbReference>
<name>A0ABU6DS57_9GAMM</name>
<dbReference type="InterPro" id="IPR051801">
    <property type="entry name" value="GH28_Enzymes"/>
</dbReference>
<evidence type="ECO:0000256" key="5">
    <source>
        <dbReference type="SAM" id="SignalP"/>
    </source>
</evidence>
<feature type="chain" id="PRO_5045295371" evidence="5">
    <location>
        <begin position="23"/>
        <end position="391"/>
    </location>
</feature>
<evidence type="ECO:0000313" key="7">
    <source>
        <dbReference type="Proteomes" id="UP001339883"/>
    </source>
</evidence>
<reference evidence="6 7" key="1">
    <citation type="submission" date="2019-08" db="EMBL/GenBank/DDBJ databases">
        <title>Five species of Acinetobacter isolated from floral nectar and animal pollinators.</title>
        <authorList>
            <person name="Hendry T.A."/>
        </authorList>
    </citation>
    <scope>NUCLEOTIDE SEQUENCE [LARGE SCALE GENOMIC DNA]</scope>
    <source>
        <strain evidence="6 7">MD18.27</strain>
    </source>
</reference>
<keyword evidence="2 4" id="KW-0378">Hydrolase</keyword>
<keyword evidence="7" id="KW-1185">Reference proteome</keyword>
<dbReference type="Gene3D" id="2.160.20.10">
    <property type="entry name" value="Single-stranded right-handed beta-helix, Pectin lyase-like"/>
    <property type="match status" value="1"/>
</dbReference>